<comment type="caution">
    <text evidence="1">The sequence shown here is derived from an EMBL/GenBank/DDBJ whole genome shotgun (WGS) entry which is preliminary data.</text>
</comment>
<dbReference type="STRING" id="623744.A0A553PEH3"/>
<gene>
    <name evidence="1" type="ORF">DNTS_025512</name>
</gene>
<accession>A0A553PEH3</accession>
<dbReference type="GO" id="GO:0043005">
    <property type="term" value="C:neuron projection"/>
    <property type="evidence" value="ECO:0007669"/>
    <property type="project" value="TreeGrafter"/>
</dbReference>
<sequence>VDFESPPLPFKLMKAQQVTCKLKVTAQKKTGAHSIALQGQNLVTNNVSVVEGETAIISCRVKNNDDSVIQLLNPNRQTIYFRDVRPPVKDRKIKPFCLLLASDDFKVFLQKILQNHRQYGTTTIENLLNELTDKLPGRTLAPHKVCLLVFIRESDHEDRPYPADSSHTRQHTLVSCAPITGCLTEKEINLVIVRIVGVRDGMGGNKLALCWKEKREKR</sequence>
<dbReference type="GO" id="GO:0051606">
    <property type="term" value="P:detection of stimulus"/>
    <property type="evidence" value="ECO:0007669"/>
    <property type="project" value="TreeGrafter"/>
</dbReference>
<dbReference type="GO" id="GO:0042271">
    <property type="term" value="P:susceptibility to natural killer cell mediated cytotoxicity"/>
    <property type="evidence" value="ECO:0007669"/>
    <property type="project" value="TreeGrafter"/>
</dbReference>
<evidence type="ECO:0000313" key="2">
    <source>
        <dbReference type="Proteomes" id="UP000316079"/>
    </source>
</evidence>
<dbReference type="Proteomes" id="UP000316079">
    <property type="component" value="Unassembled WGS sequence"/>
</dbReference>
<keyword evidence="2" id="KW-1185">Reference proteome</keyword>
<evidence type="ECO:0000313" key="1">
    <source>
        <dbReference type="EMBL" id="TRY76090.1"/>
    </source>
</evidence>
<dbReference type="Gene3D" id="2.60.40.10">
    <property type="entry name" value="Immunoglobulins"/>
    <property type="match status" value="1"/>
</dbReference>
<dbReference type="PANTHER" id="PTHR45889">
    <property type="entry name" value="IG-LIKE DOMAIN-CONTAINING PROTEIN"/>
    <property type="match status" value="1"/>
</dbReference>
<feature type="non-terminal residue" evidence="1">
    <location>
        <position position="218"/>
    </location>
</feature>
<reference evidence="1 2" key="1">
    <citation type="journal article" date="2019" name="Sci. Data">
        <title>Hybrid genome assembly and annotation of Danionella translucida.</title>
        <authorList>
            <person name="Kadobianskyi M."/>
            <person name="Schulze L."/>
            <person name="Schuelke M."/>
            <person name="Judkewitz B."/>
        </authorList>
    </citation>
    <scope>NUCLEOTIDE SEQUENCE [LARGE SCALE GENOMIC DNA]</scope>
    <source>
        <strain evidence="1 2">Bolton</strain>
    </source>
</reference>
<feature type="non-terminal residue" evidence="1">
    <location>
        <position position="1"/>
    </location>
</feature>
<dbReference type="InterPro" id="IPR013783">
    <property type="entry name" value="Ig-like_fold"/>
</dbReference>
<dbReference type="GO" id="GO:0045202">
    <property type="term" value="C:synapse"/>
    <property type="evidence" value="ECO:0007669"/>
    <property type="project" value="TreeGrafter"/>
</dbReference>
<dbReference type="EMBL" id="SRMA01026701">
    <property type="protein sequence ID" value="TRY76090.1"/>
    <property type="molecule type" value="Genomic_DNA"/>
</dbReference>
<dbReference type="AlphaFoldDB" id="A0A553PEH3"/>
<dbReference type="GO" id="GO:0008037">
    <property type="term" value="P:cell recognition"/>
    <property type="evidence" value="ECO:0007669"/>
    <property type="project" value="TreeGrafter"/>
</dbReference>
<protein>
    <recommendedName>
        <fullName evidence="3">Ig-like domain-containing protein</fullName>
    </recommendedName>
</protein>
<proteinExistence type="predicted"/>
<evidence type="ECO:0008006" key="3">
    <source>
        <dbReference type="Google" id="ProtNLM"/>
    </source>
</evidence>
<dbReference type="GO" id="GO:0005886">
    <property type="term" value="C:plasma membrane"/>
    <property type="evidence" value="ECO:0007669"/>
    <property type="project" value="TreeGrafter"/>
</dbReference>
<dbReference type="GO" id="GO:0007156">
    <property type="term" value="P:homophilic cell adhesion via plasma membrane adhesion molecules"/>
    <property type="evidence" value="ECO:0007669"/>
    <property type="project" value="TreeGrafter"/>
</dbReference>
<dbReference type="GO" id="GO:0005102">
    <property type="term" value="F:signaling receptor binding"/>
    <property type="evidence" value="ECO:0007669"/>
    <property type="project" value="TreeGrafter"/>
</dbReference>
<organism evidence="1 2">
    <name type="scientific">Danionella cerebrum</name>
    <dbReference type="NCBI Taxonomy" id="2873325"/>
    <lineage>
        <taxon>Eukaryota</taxon>
        <taxon>Metazoa</taxon>
        <taxon>Chordata</taxon>
        <taxon>Craniata</taxon>
        <taxon>Vertebrata</taxon>
        <taxon>Euteleostomi</taxon>
        <taxon>Actinopterygii</taxon>
        <taxon>Neopterygii</taxon>
        <taxon>Teleostei</taxon>
        <taxon>Ostariophysi</taxon>
        <taxon>Cypriniformes</taxon>
        <taxon>Danionidae</taxon>
        <taxon>Danioninae</taxon>
        <taxon>Danionella</taxon>
    </lineage>
</organism>
<dbReference type="PANTHER" id="PTHR45889:SF2">
    <property type="entry name" value="CELL ADHESION MOLECULE 1"/>
    <property type="match status" value="1"/>
</dbReference>
<name>A0A553PEH3_9TELE</name>
<dbReference type="OrthoDB" id="10028801at2759"/>